<gene>
    <name evidence="2" type="ORF">GCM10009422_01760</name>
</gene>
<feature type="transmembrane region" description="Helical" evidence="1">
    <location>
        <begin position="201"/>
        <end position="221"/>
    </location>
</feature>
<dbReference type="Pfam" id="PF22564">
    <property type="entry name" value="HAAS"/>
    <property type="match status" value="1"/>
</dbReference>
<sequence>MDLIDRYLNAVAAQLPQSERVDIIAELRDMILSRCEQKEEALGRPLTPAEQEEILREVGHPLIVAARYGSGPQHVVGPELYPWWIFGVKAGLIAITAIALLGIVVRVIVGDVEAGQAVGQAFRSVFNSGIILIGFATVAALIIERQKSKPRFLREWRVQDLSLFEFGGGLNFEALSRGRATGEWEPSKLFVSAPTSPTVRALASAVGAGVVLLWWIGWLPLTHTTPESFGAVVGGVDYVEILGQLHTLLYWPVIAVLLVRIAFDLTRAAHPEGVRFTALGDIGFGLAEAALFAWLWIASPLSPVVYEPTIEAVVGRVREMIDTGWWTVGGILMLIVVFGFLHAAWRVLRAVVRLVTGKA</sequence>
<keyword evidence="1" id="KW-0472">Membrane</keyword>
<reference evidence="3" key="1">
    <citation type="journal article" date="2019" name="Int. J. Syst. Evol. Microbiol.">
        <title>The Global Catalogue of Microorganisms (GCM) 10K type strain sequencing project: providing services to taxonomists for standard genome sequencing and annotation.</title>
        <authorList>
            <consortium name="The Broad Institute Genomics Platform"/>
            <consortium name="The Broad Institute Genome Sequencing Center for Infectious Disease"/>
            <person name="Wu L."/>
            <person name="Ma J."/>
        </authorList>
    </citation>
    <scope>NUCLEOTIDE SEQUENCE [LARGE SCALE GENOMIC DNA]</scope>
    <source>
        <strain evidence="3">JCM 12928</strain>
    </source>
</reference>
<comment type="caution">
    <text evidence="2">The sequence shown here is derived from an EMBL/GenBank/DDBJ whole genome shotgun (WGS) entry which is preliminary data.</text>
</comment>
<dbReference type="Proteomes" id="UP001501352">
    <property type="component" value="Unassembled WGS sequence"/>
</dbReference>
<feature type="transmembrane region" description="Helical" evidence="1">
    <location>
        <begin position="121"/>
        <end position="143"/>
    </location>
</feature>
<accession>A0ABP3RMT0</accession>
<feature type="transmembrane region" description="Helical" evidence="1">
    <location>
        <begin position="325"/>
        <end position="348"/>
    </location>
</feature>
<keyword evidence="1" id="KW-1133">Transmembrane helix</keyword>
<keyword evidence="3" id="KW-1185">Reference proteome</keyword>
<organism evidence="2 3">
    <name type="scientific">Brevundimonas kwangchunensis</name>
    <dbReference type="NCBI Taxonomy" id="322163"/>
    <lineage>
        <taxon>Bacteria</taxon>
        <taxon>Pseudomonadati</taxon>
        <taxon>Pseudomonadota</taxon>
        <taxon>Alphaproteobacteria</taxon>
        <taxon>Caulobacterales</taxon>
        <taxon>Caulobacteraceae</taxon>
        <taxon>Brevundimonas</taxon>
    </lineage>
</organism>
<feature type="transmembrane region" description="Helical" evidence="1">
    <location>
        <begin position="90"/>
        <end position="109"/>
    </location>
</feature>
<dbReference type="RefSeq" id="WP_343788943.1">
    <property type="nucleotide sequence ID" value="NZ_BAAAGA010000001.1"/>
</dbReference>
<feature type="transmembrane region" description="Helical" evidence="1">
    <location>
        <begin position="241"/>
        <end position="263"/>
    </location>
</feature>
<name>A0ABP3RMT0_9CAUL</name>
<keyword evidence="1" id="KW-0812">Transmembrane</keyword>
<evidence type="ECO:0000313" key="3">
    <source>
        <dbReference type="Proteomes" id="UP001501352"/>
    </source>
</evidence>
<evidence type="ECO:0000256" key="1">
    <source>
        <dbReference type="SAM" id="Phobius"/>
    </source>
</evidence>
<feature type="transmembrane region" description="Helical" evidence="1">
    <location>
        <begin position="275"/>
        <end position="297"/>
    </location>
</feature>
<dbReference type="EMBL" id="BAAAGA010000001">
    <property type="protein sequence ID" value="GAA0610593.1"/>
    <property type="molecule type" value="Genomic_DNA"/>
</dbReference>
<protein>
    <submittedName>
        <fullName evidence="2">Uncharacterized protein</fullName>
    </submittedName>
</protein>
<proteinExistence type="predicted"/>
<evidence type="ECO:0000313" key="2">
    <source>
        <dbReference type="EMBL" id="GAA0610593.1"/>
    </source>
</evidence>